<dbReference type="EMBL" id="LFYR01000794">
    <property type="protein sequence ID" value="KMZ69011.1"/>
    <property type="molecule type" value="Genomic_DNA"/>
</dbReference>
<name>A0A0K9PJ72_ZOSMR</name>
<organism evidence="4 5">
    <name type="scientific">Zostera marina</name>
    <name type="common">Eelgrass</name>
    <dbReference type="NCBI Taxonomy" id="29655"/>
    <lineage>
        <taxon>Eukaryota</taxon>
        <taxon>Viridiplantae</taxon>
        <taxon>Streptophyta</taxon>
        <taxon>Embryophyta</taxon>
        <taxon>Tracheophyta</taxon>
        <taxon>Spermatophyta</taxon>
        <taxon>Magnoliopsida</taxon>
        <taxon>Liliopsida</taxon>
        <taxon>Zosteraceae</taxon>
        <taxon>Zostera</taxon>
    </lineage>
</organism>
<evidence type="ECO:0000259" key="3">
    <source>
        <dbReference type="Pfam" id="PF04825"/>
    </source>
</evidence>
<dbReference type="OrthoDB" id="10071381at2759"/>
<dbReference type="AlphaFoldDB" id="A0A0K9PJ72"/>
<comment type="subcellular location">
    <subcellularLocation>
        <location evidence="1">Nucleus</location>
    </subcellularLocation>
</comment>
<dbReference type="STRING" id="29655.A0A0K9PJ72"/>
<feature type="domain" description="Rad21/Rec8-like protein N-terminal" evidence="3">
    <location>
        <begin position="1"/>
        <end position="95"/>
    </location>
</feature>
<proteinExistence type="predicted"/>
<evidence type="ECO:0000313" key="5">
    <source>
        <dbReference type="Proteomes" id="UP000036987"/>
    </source>
</evidence>
<dbReference type="PANTHER" id="PTHR12585">
    <property type="entry name" value="SCC1 / RAD21 FAMILY MEMBER"/>
    <property type="match status" value="1"/>
</dbReference>
<dbReference type="GO" id="GO:0007062">
    <property type="term" value="P:sister chromatid cohesion"/>
    <property type="evidence" value="ECO:0007669"/>
    <property type="project" value="InterPro"/>
</dbReference>
<evidence type="ECO:0000256" key="1">
    <source>
        <dbReference type="ARBA" id="ARBA00004123"/>
    </source>
</evidence>
<dbReference type="GO" id="GO:0005634">
    <property type="term" value="C:nucleus"/>
    <property type="evidence" value="ECO:0007669"/>
    <property type="project" value="UniProtKB-SubCell"/>
</dbReference>
<dbReference type="PANTHER" id="PTHR12585:SF55">
    <property type="entry name" value="SISTER CHROMATID COHESION 1 PROTEIN 3"/>
    <property type="match status" value="1"/>
</dbReference>
<evidence type="ECO:0000313" key="4">
    <source>
        <dbReference type="EMBL" id="KMZ69011.1"/>
    </source>
</evidence>
<sequence>MFYSHSLLSRKSQLGTVWMAAYQQSRLQKSHVIVTDISHTVEQIMFPKAPLALRLSGNLLLGVTRIYSKKVDYLHDDWNKFFSQVIIKLKPVNTSITFQAVTLPDTFELDAMDFGETVNLMESSDSHKKTLDDNTLSEDNIVDEDMYISFHVPGAG</sequence>
<keyword evidence="5" id="KW-1185">Reference proteome</keyword>
<dbReference type="InterPro" id="IPR039781">
    <property type="entry name" value="Rad21/Rec8-like"/>
</dbReference>
<dbReference type="Proteomes" id="UP000036987">
    <property type="component" value="Unassembled WGS sequence"/>
</dbReference>
<dbReference type="GO" id="GO:0008278">
    <property type="term" value="C:cohesin complex"/>
    <property type="evidence" value="ECO:0007669"/>
    <property type="project" value="InterPro"/>
</dbReference>
<reference evidence="5" key="1">
    <citation type="journal article" date="2016" name="Nature">
        <title>The genome of the seagrass Zostera marina reveals angiosperm adaptation to the sea.</title>
        <authorList>
            <person name="Olsen J.L."/>
            <person name="Rouze P."/>
            <person name="Verhelst B."/>
            <person name="Lin Y.-C."/>
            <person name="Bayer T."/>
            <person name="Collen J."/>
            <person name="Dattolo E."/>
            <person name="De Paoli E."/>
            <person name="Dittami S."/>
            <person name="Maumus F."/>
            <person name="Michel G."/>
            <person name="Kersting A."/>
            <person name="Lauritano C."/>
            <person name="Lohaus R."/>
            <person name="Toepel M."/>
            <person name="Tonon T."/>
            <person name="Vanneste K."/>
            <person name="Amirebrahimi M."/>
            <person name="Brakel J."/>
            <person name="Bostroem C."/>
            <person name="Chovatia M."/>
            <person name="Grimwood J."/>
            <person name="Jenkins J.W."/>
            <person name="Jueterbock A."/>
            <person name="Mraz A."/>
            <person name="Stam W.T."/>
            <person name="Tice H."/>
            <person name="Bornberg-Bauer E."/>
            <person name="Green P.J."/>
            <person name="Pearson G.A."/>
            <person name="Procaccini G."/>
            <person name="Duarte C.M."/>
            <person name="Schmutz J."/>
            <person name="Reusch T.B.H."/>
            <person name="Van de Peer Y."/>
        </authorList>
    </citation>
    <scope>NUCLEOTIDE SEQUENCE [LARGE SCALE GENOMIC DNA]</scope>
    <source>
        <strain evidence="5">cv. Finnish</strain>
    </source>
</reference>
<keyword evidence="2" id="KW-0539">Nucleus</keyword>
<dbReference type="Pfam" id="PF04825">
    <property type="entry name" value="Rad21_Rec8_N"/>
    <property type="match status" value="1"/>
</dbReference>
<comment type="caution">
    <text evidence="4">The sequence shown here is derived from an EMBL/GenBank/DDBJ whole genome shotgun (WGS) entry which is preliminary data.</text>
</comment>
<dbReference type="OMA" id="VWMAAYQ"/>
<evidence type="ECO:0000256" key="2">
    <source>
        <dbReference type="ARBA" id="ARBA00023242"/>
    </source>
</evidence>
<accession>A0A0K9PJ72</accession>
<protein>
    <submittedName>
        <fullName evidence="4">Double-strand-break repair protein rad21-like protein</fullName>
    </submittedName>
</protein>
<dbReference type="InterPro" id="IPR006910">
    <property type="entry name" value="Rad21_Rec8_N"/>
</dbReference>
<gene>
    <name evidence="4" type="ORF">ZOSMA_223G00080</name>
</gene>